<evidence type="ECO:0000313" key="1">
    <source>
        <dbReference type="EMBL" id="MBW30853.1"/>
    </source>
</evidence>
<protein>
    <submittedName>
        <fullName evidence="1">Putative secreted peptide</fullName>
    </submittedName>
</protein>
<name>A0A2M3ZQT3_9DIPT</name>
<organism evidence="1">
    <name type="scientific">Anopheles braziliensis</name>
    <dbReference type="NCBI Taxonomy" id="58242"/>
    <lineage>
        <taxon>Eukaryota</taxon>
        <taxon>Metazoa</taxon>
        <taxon>Ecdysozoa</taxon>
        <taxon>Arthropoda</taxon>
        <taxon>Hexapoda</taxon>
        <taxon>Insecta</taxon>
        <taxon>Pterygota</taxon>
        <taxon>Neoptera</taxon>
        <taxon>Endopterygota</taxon>
        <taxon>Diptera</taxon>
        <taxon>Nematocera</taxon>
        <taxon>Culicoidea</taxon>
        <taxon>Culicidae</taxon>
        <taxon>Anophelinae</taxon>
        <taxon>Anopheles</taxon>
    </lineage>
</organism>
<accession>A0A2M3ZQT3</accession>
<dbReference type="EMBL" id="GGFM01010102">
    <property type="protein sequence ID" value="MBW30853.1"/>
    <property type="molecule type" value="Transcribed_RNA"/>
</dbReference>
<dbReference type="AlphaFoldDB" id="A0A2M3ZQT3"/>
<sequence length="71" mass="7122">MLSSTWPASPRASAFASFLPISSASSCTALALAATSAVNSSCVSASRFLAASVRRSQSAMNACRCSIASTS</sequence>
<reference evidence="1" key="1">
    <citation type="submission" date="2018-01" db="EMBL/GenBank/DDBJ databases">
        <title>An insight into the sialome of Amazonian anophelines.</title>
        <authorList>
            <person name="Ribeiro J.M."/>
            <person name="Scarpassa V."/>
            <person name="Calvo E."/>
        </authorList>
    </citation>
    <scope>NUCLEOTIDE SEQUENCE</scope>
    <source>
        <tissue evidence="1">Salivary glands</tissue>
    </source>
</reference>
<proteinExistence type="predicted"/>